<feature type="domain" description="PDZ" evidence="2">
    <location>
        <begin position="28"/>
        <end position="108"/>
    </location>
</feature>
<dbReference type="InterPro" id="IPR036034">
    <property type="entry name" value="PDZ_sf"/>
</dbReference>
<dbReference type="OrthoDB" id="7485621at2759"/>
<evidence type="ECO:0000256" key="1">
    <source>
        <dbReference type="SAM" id="MobiDB-lite"/>
    </source>
</evidence>
<dbReference type="GO" id="GO:0005096">
    <property type="term" value="F:GTPase activator activity"/>
    <property type="evidence" value="ECO:0007669"/>
    <property type="project" value="InterPro"/>
</dbReference>
<comment type="caution">
    <text evidence="3">The sequence shown here is derived from an EMBL/GenBank/DDBJ whole genome shotgun (WGS) entry which is preliminary data.</text>
</comment>
<dbReference type="SMART" id="SM00228">
    <property type="entry name" value="PDZ"/>
    <property type="match status" value="1"/>
</dbReference>
<name>A0A4C1TC11_EUMVA</name>
<feature type="compositionally biased region" description="Basic residues" evidence="1">
    <location>
        <begin position="121"/>
        <end position="139"/>
    </location>
</feature>
<feature type="region of interest" description="Disordered" evidence="1">
    <location>
        <begin position="106"/>
        <end position="139"/>
    </location>
</feature>
<dbReference type="Gene3D" id="2.30.42.10">
    <property type="match status" value="1"/>
</dbReference>
<evidence type="ECO:0000259" key="2">
    <source>
        <dbReference type="PROSITE" id="PS50106"/>
    </source>
</evidence>
<reference evidence="3 4" key="1">
    <citation type="journal article" date="2019" name="Commun. Biol.">
        <title>The bagworm genome reveals a unique fibroin gene that provides high tensile strength.</title>
        <authorList>
            <person name="Kono N."/>
            <person name="Nakamura H."/>
            <person name="Ohtoshi R."/>
            <person name="Tomita M."/>
            <person name="Numata K."/>
            <person name="Arakawa K."/>
        </authorList>
    </citation>
    <scope>NUCLEOTIDE SEQUENCE [LARGE SCALE GENOMIC DNA]</scope>
</reference>
<dbReference type="STRING" id="151549.A0A4C1TC11"/>
<dbReference type="Pfam" id="PF00595">
    <property type="entry name" value="PDZ"/>
    <property type="match status" value="1"/>
</dbReference>
<evidence type="ECO:0000313" key="3">
    <source>
        <dbReference type="EMBL" id="GBP11696.1"/>
    </source>
</evidence>
<sequence length="205" mass="22202">MISQRRRRRRAPAHDISTVNGGNAGERRVIVSRGADGAGGFGFTIAGQRPCVVSCVAAVGGAERAGLRAGDLLLAVEGTNVTRAEHEMVARMIAAAPAHIALTVTAPDEHSDTSEEERARQPLRHRQMGRPHTRAPRRRAHCAAIPAPLTHDSRPTFVPEVHDSIKAAYNMREMSSKNILQLIDGAQAVSMYKVQTHLNFSPVKI</sequence>
<dbReference type="AlphaFoldDB" id="A0A4C1TC11"/>
<dbReference type="InterPro" id="IPR046995">
    <property type="entry name" value="RGS10/12/14-like"/>
</dbReference>
<dbReference type="GO" id="GO:0005634">
    <property type="term" value="C:nucleus"/>
    <property type="evidence" value="ECO:0007669"/>
    <property type="project" value="TreeGrafter"/>
</dbReference>
<dbReference type="GO" id="GO:0005737">
    <property type="term" value="C:cytoplasm"/>
    <property type="evidence" value="ECO:0007669"/>
    <property type="project" value="TreeGrafter"/>
</dbReference>
<dbReference type="SUPFAM" id="SSF50156">
    <property type="entry name" value="PDZ domain-like"/>
    <property type="match status" value="1"/>
</dbReference>
<protein>
    <submittedName>
        <fullName evidence="3">Regulator of G-protein signaling loco</fullName>
    </submittedName>
</protein>
<dbReference type="Proteomes" id="UP000299102">
    <property type="component" value="Unassembled WGS sequence"/>
</dbReference>
<dbReference type="PANTHER" id="PTHR45945">
    <property type="entry name" value="REGULATOR OF G-PROTEIN SIGNALING LOCO"/>
    <property type="match status" value="1"/>
</dbReference>
<dbReference type="PANTHER" id="PTHR45945:SF3">
    <property type="entry name" value="REGULATOR OF G-PROTEIN SIGNALING LOCO"/>
    <property type="match status" value="1"/>
</dbReference>
<dbReference type="InterPro" id="IPR001478">
    <property type="entry name" value="PDZ"/>
</dbReference>
<proteinExistence type="predicted"/>
<accession>A0A4C1TC11</accession>
<dbReference type="GO" id="GO:0005886">
    <property type="term" value="C:plasma membrane"/>
    <property type="evidence" value="ECO:0007669"/>
    <property type="project" value="TreeGrafter"/>
</dbReference>
<evidence type="ECO:0000313" key="4">
    <source>
        <dbReference type="Proteomes" id="UP000299102"/>
    </source>
</evidence>
<gene>
    <name evidence="3" type="primary">loco</name>
    <name evidence="3" type="ORF">EVAR_77813_1</name>
</gene>
<dbReference type="PROSITE" id="PS50106">
    <property type="entry name" value="PDZ"/>
    <property type="match status" value="1"/>
</dbReference>
<organism evidence="3 4">
    <name type="scientific">Eumeta variegata</name>
    <name type="common">Bagworm moth</name>
    <name type="synonym">Eumeta japonica</name>
    <dbReference type="NCBI Taxonomy" id="151549"/>
    <lineage>
        <taxon>Eukaryota</taxon>
        <taxon>Metazoa</taxon>
        <taxon>Ecdysozoa</taxon>
        <taxon>Arthropoda</taxon>
        <taxon>Hexapoda</taxon>
        <taxon>Insecta</taxon>
        <taxon>Pterygota</taxon>
        <taxon>Neoptera</taxon>
        <taxon>Endopterygota</taxon>
        <taxon>Lepidoptera</taxon>
        <taxon>Glossata</taxon>
        <taxon>Ditrysia</taxon>
        <taxon>Tineoidea</taxon>
        <taxon>Psychidae</taxon>
        <taxon>Oiketicinae</taxon>
        <taxon>Eumeta</taxon>
    </lineage>
</organism>
<dbReference type="EMBL" id="BGZK01000047">
    <property type="protein sequence ID" value="GBP11696.1"/>
    <property type="molecule type" value="Genomic_DNA"/>
</dbReference>
<dbReference type="GO" id="GO:0008277">
    <property type="term" value="P:regulation of G protein-coupled receptor signaling pathway"/>
    <property type="evidence" value="ECO:0007669"/>
    <property type="project" value="TreeGrafter"/>
</dbReference>
<feature type="region of interest" description="Disordered" evidence="1">
    <location>
        <begin position="1"/>
        <end position="21"/>
    </location>
</feature>
<feature type="compositionally biased region" description="Basic residues" evidence="1">
    <location>
        <begin position="1"/>
        <end position="11"/>
    </location>
</feature>
<feature type="compositionally biased region" description="Basic and acidic residues" evidence="1">
    <location>
        <begin position="107"/>
        <end position="120"/>
    </location>
</feature>
<keyword evidence="4" id="KW-1185">Reference proteome</keyword>